<feature type="region of interest" description="Disordered" evidence="1">
    <location>
        <begin position="1"/>
        <end position="33"/>
    </location>
</feature>
<dbReference type="EMBL" id="KV891508">
    <property type="protein sequence ID" value="OON23665.1"/>
    <property type="molecule type" value="Genomic_DNA"/>
</dbReference>
<evidence type="ECO:0000313" key="3">
    <source>
        <dbReference type="EMBL" id="OON23665.1"/>
    </source>
</evidence>
<gene>
    <name evidence="3" type="ORF">X801_00420</name>
</gene>
<feature type="compositionally biased region" description="Pro residues" evidence="1">
    <location>
        <begin position="61"/>
        <end position="81"/>
    </location>
</feature>
<name>A0A1S8XAD0_OPIVI</name>
<protein>
    <submittedName>
        <fullName evidence="3">PDZ/DHR/GLGF domain protein</fullName>
    </submittedName>
</protein>
<evidence type="ECO:0000259" key="2">
    <source>
        <dbReference type="PROSITE" id="PS50106"/>
    </source>
</evidence>
<dbReference type="SUPFAM" id="SSF50156">
    <property type="entry name" value="PDZ domain-like"/>
    <property type="match status" value="1"/>
</dbReference>
<proteinExistence type="predicted"/>
<evidence type="ECO:0000256" key="1">
    <source>
        <dbReference type="SAM" id="MobiDB-lite"/>
    </source>
</evidence>
<evidence type="ECO:0000313" key="4">
    <source>
        <dbReference type="Proteomes" id="UP000243686"/>
    </source>
</evidence>
<dbReference type="Gene3D" id="2.30.42.10">
    <property type="match status" value="1"/>
</dbReference>
<dbReference type="Pfam" id="PF00595">
    <property type="entry name" value="PDZ"/>
    <property type="match status" value="1"/>
</dbReference>
<dbReference type="Proteomes" id="UP000243686">
    <property type="component" value="Unassembled WGS sequence"/>
</dbReference>
<sequence length="281" mass="30546">MAGYPDLSALSLSENAGGCAGESSDDSSDEGEMYEEMLGCSYDEYGQLVSSAGSKTHQPEAPQPECPPIPQSVPQPCPQPSNAPRRMSCGGHMVRKKLTLSKDASGKLGIKLKRMGSRIFFCFVETGSAAASKGIGFGDQLIGINGVHLPGMTGSSLMQWISQQKAVTFKFDVVFRPYDFVLVGDITAKGELIYSTYNGKLLGKVKLDKVCLKGYIKHLLLLEVSGVRVLYKKPMEILEAFKISSTSLCLRVMPRIFAKYLLKGQDKETLSKKLHFSSPAD</sequence>
<dbReference type="PROSITE" id="PS50106">
    <property type="entry name" value="PDZ"/>
    <property type="match status" value="1"/>
</dbReference>
<feature type="region of interest" description="Disordered" evidence="1">
    <location>
        <begin position="51"/>
        <end position="88"/>
    </location>
</feature>
<dbReference type="AlphaFoldDB" id="A0A1S8XAD0"/>
<keyword evidence="4" id="KW-1185">Reference proteome</keyword>
<feature type="compositionally biased region" description="Acidic residues" evidence="1">
    <location>
        <begin position="23"/>
        <end position="33"/>
    </location>
</feature>
<reference evidence="3 4" key="1">
    <citation type="submission" date="2015-03" db="EMBL/GenBank/DDBJ databases">
        <title>Draft genome of the nematode, Opisthorchis viverrini.</title>
        <authorList>
            <person name="Mitreva M."/>
        </authorList>
    </citation>
    <scope>NUCLEOTIDE SEQUENCE [LARGE SCALE GENOMIC DNA]</scope>
    <source>
        <strain evidence="3">Khon Kaen</strain>
    </source>
</reference>
<dbReference type="InterPro" id="IPR036034">
    <property type="entry name" value="PDZ_sf"/>
</dbReference>
<accession>A0A1S8XAD0</accession>
<organism evidence="3 4">
    <name type="scientific">Opisthorchis viverrini</name>
    <name type="common">Southeast Asian liver fluke</name>
    <dbReference type="NCBI Taxonomy" id="6198"/>
    <lineage>
        <taxon>Eukaryota</taxon>
        <taxon>Metazoa</taxon>
        <taxon>Spiralia</taxon>
        <taxon>Lophotrochozoa</taxon>
        <taxon>Platyhelminthes</taxon>
        <taxon>Trematoda</taxon>
        <taxon>Digenea</taxon>
        <taxon>Opisthorchiida</taxon>
        <taxon>Opisthorchiata</taxon>
        <taxon>Opisthorchiidae</taxon>
        <taxon>Opisthorchis</taxon>
    </lineage>
</organism>
<feature type="domain" description="PDZ" evidence="2">
    <location>
        <begin position="97"/>
        <end position="153"/>
    </location>
</feature>
<dbReference type="InterPro" id="IPR001478">
    <property type="entry name" value="PDZ"/>
</dbReference>